<comment type="caution">
    <text evidence="1">The sequence shown here is derived from an EMBL/GenBank/DDBJ whole genome shotgun (WGS) entry which is preliminary data.</text>
</comment>
<accession>A0A0G0N8E8</accession>
<organism evidence="1 2">
    <name type="scientific">Candidatus Wolfebacteria bacterium GW2011_GWC2_39_22</name>
    <dbReference type="NCBI Taxonomy" id="1619013"/>
    <lineage>
        <taxon>Bacteria</taxon>
        <taxon>Candidatus Wolfeibacteriota</taxon>
    </lineage>
</organism>
<sequence>MNKHFAGIDPGLTGCIALIDNNAKILNVYDYPNNSRKLFQVYQRLNKIDGLTVCIENIMFMGKQSFSAQFRYLATYFEHIYLLNLFEIPYKIVNSQDWKKEFKLNKTKERLIRPENITDKEFKLIKDRKTRANKKEQKDLSFDIARSFFDNSDFVLFLRNEHHNRADALLMAEYSRRITK</sequence>
<dbReference type="Proteomes" id="UP000034665">
    <property type="component" value="Unassembled WGS sequence"/>
</dbReference>
<proteinExistence type="predicted"/>
<gene>
    <name evidence="1" type="ORF">UT41_C0007G0006</name>
</gene>
<dbReference type="EMBL" id="LBWR01000007">
    <property type="protein sequence ID" value="KKR11713.1"/>
    <property type="molecule type" value="Genomic_DNA"/>
</dbReference>
<evidence type="ECO:0000313" key="1">
    <source>
        <dbReference type="EMBL" id="KKR11713.1"/>
    </source>
</evidence>
<dbReference type="STRING" id="1619013.UT41_C0007G0006"/>
<dbReference type="AlphaFoldDB" id="A0A0G0N8E8"/>
<protein>
    <submittedName>
        <fullName evidence="1">Uncharacterized protein</fullName>
    </submittedName>
</protein>
<reference evidence="1 2" key="1">
    <citation type="journal article" date="2015" name="Nature">
        <title>rRNA introns, odd ribosomes, and small enigmatic genomes across a large radiation of phyla.</title>
        <authorList>
            <person name="Brown C.T."/>
            <person name="Hug L.A."/>
            <person name="Thomas B.C."/>
            <person name="Sharon I."/>
            <person name="Castelle C.J."/>
            <person name="Singh A."/>
            <person name="Wilkins M.J."/>
            <person name="Williams K.H."/>
            <person name="Banfield J.F."/>
        </authorList>
    </citation>
    <scope>NUCLEOTIDE SEQUENCE [LARGE SCALE GENOMIC DNA]</scope>
</reference>
<name>A0A0G0N8E8_9BACT</name>
<evidence type="ECO:0000313" key="2">
    <source>
        <dbReference type="Proteomes" id="UP000034665"/>
    </source>
</evidence>